<dbReference type="AlphaFoldDB" id="A0A2Z4LT80"/>
<accession>A0A2Z4LT80</accession>
<evidence type="ECO:0000313" key="2">
    <source>
        <dbReference type="Proteomes" id="UP000248536"/>
    </source>
</evidence>
<dbReference type="EMBL" id="CP030104">
    <property type="protein sequence ID" value="AWX44487.1"/>
    <property type="molecule type" value="Genomic_DNA"/>
</dbReference>
<protein>
    <submittedName>
        <fullName evidence="1">Uncharacterized protein</fullName>
    </submittedName>
</protein>
<organism evidence="1 2">
    <name type="scientific">Flagellimonas maritima</name>
    <dbReference type="NCBI Taxonomy" id="1383885"/>
    <lineage>
        <taxon>Bacteria</taxon>
        <taxon>Pseudomonadati</taxon>
        <taxon>Bacteroidota</taxon>
        <taxon>Flavobacteriia</taxon>
        <taxon>Flavobacteriales</taxon>
        <taxon>Flavobacteriaceae</taxon>
        <taxon>Flagellimonas</taxon>
    </lineage>
</organism>
<proteinExistence type="predicted"/>
<dbReference type="GO" id="GO:0008236">
    <property type="term" value="F:serine-type peptidase activity"/>
    <property type="evidence" value="ECO:0007669"/>
    <property type="project" value="InterPro"/>
</dbReference>
<gene>
    <name evidence="1" type="ORF">HME9304_01489</name>
</gene>
<evidence type="ECO:0000313" key="1">
    <source>
        <dbReference type="EMBL" id="AWX44487.1"/>
    </source>
</evidence>
<dbReference type="Proteomes" id="UP000248536">
    <property type="component" value="Chromosome"/>
</dbReference>
<reference evidence="1 2" key="1">
    <citation type="submission" date="2018-06" db="EMBL/GenBank/DDBJ databases">
        <title>Spongiibacterium sp. HME9304 Genome sequencing and assembly.</title>
        <authorList>
            <person name="Kang H."/>
            <person name="Kim H."/>
            <person name="Joh K."/>
        </authorList>
    </citation>
    <scope>NUCLEOTIDE SEQUENCE [LARGE SCALE GENOMIC DNA]</scope>
    <source>
        <strain evidence="1 2">HME9304</strain>
    </source>
</reference>
<dbReference type="GO" id="GO:0006508">
    <property type="term" value="P:proteolysis"/>
    <property type="evidence" value="ECO:0007669"/>
    <property type="project" value="InterPro"/>
</dbReference>
<keyword evidence="2" id="KW-1185">Reference proteome</keyword>
<name>A0A2Z4LT80_9FLAO</name>
<dbReference type="InterPro" id="IPR029045">
    <property type="entry name" value="ClpP/crotonase-like_dom_sf"/>
</dbReference>
<dbReference type="KEGG" id="spon:HME9304_01489"/>
<dbReference type="SUPFAM" id="SSF52096">
    <property type="entry name" value="ClpP/crotonase"/>
    <property type="match status" value="1"/>
</dbReference>
<dbReference type="Gene3D" id="3.90.226.10">
    <property type="entry name" value="2-enoyl-CoA Hydratase, Chain A, domain 1"/>
    <property type="match status" value="1"/>
</dbReference>
<sequence>MISDIFLCGDLVVEIQFLSKNIQIVYRLKSIDHKNIKGLILHLRENTGGNCWPILTGLGPLIGDGICGYFVDNKENTRSFGKSTTGLSTGNAQFKLSDG</sequence>